<keyword evidence="9" id="KW-1185">Reference proteome</keyword>
<dbReference type="PANTHER" id="PTHR33545">
    <property type="entry name" value="UPF0750 MEMBRANE PROTEIN YITT-RELATED"/>
    <property type="match status" value="1"/>
</dbReference>
<dbReference type="OrthoDB" id="9779786at2"/>
<evidence type="ECO:0000256" key="1">
    <source>
        <dbReference type="ARBA" id="ARBA00004651"/>
    </source>
</evidence>
<feature type="transmembrane region" description="Helical" evidence="6">
    <location>
        <begin position="79"/>
        <end position="97"/>
    </location>
</feature>
<dbReference type="InterPro" id="IPR051461">
    <property type="entry name" value="UPF0750_membrane"/>
</dbReference>
<dbReference type="PANTHER" id="PTHR33545:SF9">
    <property type="entry name" value="UPF0750 MEMBRANE PROTEIN YITE"/>
    <property type="match status" value="1"/>
</dbReference>
<comment type="subcellular location">
    <subcellularLocation>
        <location evidence="1">Cell membrane</location>
        <topology evidence="1">Multi-pass membrane protein</topology>
    </subcellularLocation>
</comment>
<feature type="transmembrane region" description="Helical" evidence="6">
    <location>
        <begin position="109"/>
        <end position="130"/>
    </location>
</feature>
<feature type="transmembrane region" description="Helical" evidence="6">
    <location>
        <begin position="151"/>
        <end position="169"/>
    </location>
</feature>
<dbReference type="InterPro" id="IPR019264">
    <property type="entry name" value="DUF2179"/>
</dbReference>
<dbReference type="STRING" id="1121316.SAMN02745207_01579"/>
<feature type="transmembrane region" description="Helical" evidence="6">
    <location>
        <begin position="175"/>
        <end position="192"/>
    </location>
</feature>
<feature type="transmembrane region" description="Helical" evidence="6">
    <location>
        <begin position="7"/>
        <end position="26"/>
    </location>
</feature>
<feature type="transmembrane region" description="Helical" evidence="6">
    <location>
        <begin position="46"/>
        <end position="72"/>
    </location>
</feature>
<evidence type="ECO:0000256" key="3">
    <source>
        <dbReference type="ARBA" id="ARBA00022692"/>
    </source>
</evidence>
<name>A0A1M5U4X5_9CLOT</name>
<evidence type="ECO:0000256" key="2">
    <source>
        <dbReference type="ARBA" id="ARBA00022475"/>
    </source>
</evidence>
<keyword evidence="3 6" id="KW-0812">Transmembrane</keyword>
<evidence type="ECO:0000259" key="7">
    <source>
        <dbReference type="Pfam" id="PF10035"/>
    </source>
</evidence>
<keyword evidence="4 6" id="KW-1133">Transmembrane helix</keyword>
<keyword evidence="2" id="KW-1003">Cell membrane</keyword>
<accession>A0A1M5U4X5</accession>
<dbReference type="Pfam" id="PF10035">
    <property type="entry name" value="DUF2179"/>
    <property type="match status" value="1"/>
</dbReference>
<dbReference type="Proteomes" id="UP000184447">
    <property type="component" value="Unassembled WGS sequence"/>
</dbReference>
<dbReference type="Pfam" id="PF02588">
    <property type="entry name" value="YitT_membrane"/>
    <property type="match status" value="1"/>
</dbReference>
<organism evidence="8 9">
    <name type="scientific">Clostridium grantii DSM 8605</name>
    <dbReference type="NCBI Taxonomy" id="1121316"/>
    <lineage>
        <taxon>Bacteria</taxon>
        <taxon>Bacillati</taxon>
        <taxon>Bacillota</taxon>
        <taxon>Clostridia</taxon>
        <taxon>Eubacteriales</taxon>
        <taxon>Clostridiaceae</taxon>
        <taxon>Clostridium</taxon>
    </lineage>
</organism>
<dbReference type="InterPro" id="IPR003740">
    <property type="entry name" value="YitT"/>
</dbReference>
<evidence type="ECO:0000313" key="8">
    <source>
        <dbReference type="EMBL" id="SHH57988.1"/>
    </source>
</evidence>
<feature type="domain" description="DUF2179" evidence="7">
    <location>
        <begin position="221"/>
        <end position="275"/>
    </location>
</feature>
<dbReference type="EMBL" id="FQXM01000007">
    <property type="protein sequence ID" value="SHH57988.1"/>
    <property type="molecule type" value="Genomic_DNA"/>
</dbReference>
<dbReference type="RefSeq" id="WP_073337895.1">
    <property type="nucleotide sequence ID" value="NZ_FQXM01000007.1"/>
</dbReference>
<dbReference type="PIRSF" id="PIRSF006483">
    <property type="entry name" value="Membrane_protein_YitT"/>
    <property type="match status" value="1"/>
</dbReference>
<dbReference type="Gene3D" id="3.30.70.120">
    <property type="match status" value="1"/>
</dbReference>
<evidence type="ECO:0000256" key="4">
    <source>
        <dbReference type="ARBA" id="ARBA00022989"/>
    </source>
</evidence>
<sequence length="284" mass="31125">MKTKLKEYFWITIGYLILAFGIKFFIAPNNIASGGVTGIAILINHFIPTISVAILMLLLNVILFIIAFIFIGGGFGGKTIYATLSLSGAIYFLDLFFPENYAITNDLLLATLFGTLLSGIGLGIVFNQNASTGGTDILAKIMNKFSHVDMGKALLIVDFVIAFSSAIIFNAEIGMYAILGVIMNGMIVDYIIQGLNTCKSIFIVSTKQDQVVKFIIEELDRSCTILDGEGGYTGKKSKMLYTVLGRREFIRLRNFIKAVDKNAFVIVSEAHEVLGEGFKNIAEY</sequence>
<keyword evidence="5 6" id="KW-0472">Membrane</keyword>
<dbReference type="GO" id="GO:0005886">
    <property type="term" value="C:plasma membrane"/>
    <property type="evidence" value="ECO:0007669"/>
    <property type="project" value="UniProtKB-SubCell"/>
</dbReference>
<dbReference type="CDD" id="cd16380">
    <property type="entry name" value="YitT_C"/>
    <property type="match status" value="1"/>
</dbReference>
<proteinExistence type="predicted"/>
<evidence type="ECO:0000256" key="6">
    <source>
        <dbReference type="SAM" id="Phobius"/>
    </source>
</evidence>
<protein>
    <submittedName>
        <fullName evidence="8">Uncharacterized membrane-anchored protein YitT, contains DUF161 and DUF2179 domains</fullName>
    </submittedName>
</protein>
<gene>
    <name evidence="8" type="ORF">SAMN02745207_01579</name>
</gene>
<evidence type="ECO:0000313" key="9">
    <source>
        <dbReference type="Proteomes" id="UP000184447"/>
    </source>
</evidence>
<evidence type="ECO:0000256" key="5">
    <source>
        <dbReference type="ARBA" id="ARBA00023136"/>
    </source>
</evidence>
<reference evidence="8 9" key="1">
    <citation type="submission" date="2016-11" db="EMBL/GenBank/DDBJ databases">
        <authorList>
            <person name="Jaros S."/>
            <person name="Januszkiewicz K."/>
            <person name="Wedrychowicz H."/>
        </authorList>
    </citation>
    <scope>NUCLEOTIDE SEQUENCE [LARGE SCALE GENOMIC DNA]</scope>
    <source>
        <strain evidence="8 9">DSM 8605</strain>
    </source>
</reference>
<dbReference type="AlphaFoldDB" id="A0A1M5U4X5"/>
<dbReference type="InterPro" id="IPR015867">
    <property type="entry name" value="N-reg_PII/ATP_PRibTrfase_C"/>
</dbReference>